<dbReference type="PANTHER" id="PTHR31760">
    <property type="entry name" value="S-ADENOSYL-L-METHIONINE-DEPENDENT METHYLTRANSFERASES SUPERFAMILY PROTEIN"/>
    <property type="match status" value="1"/>
</dbReference>
<feature type="binding site" evidence="6">
    <location>
        <begin position="140"/>
        <end position="141"/>
    </location>
    <ligand>
        <name>S-adenosyl-L-methionine</name>
        <dbReference type="ChEBI" id="CHEBI:59789"/>
    </ligand>
</feature>
<evidence type="ECO:0000256" key="3">
    <source>
        <dbReference type="ARBA" id="ARBA00022603"/>
    </source>
</evidence>
<dbReference type="PANTHER" id="PTHR31760:SF0">
    <property type="entry name" value="S-ADENOSYL-L-METHIONINE-DEPENDENT METHYLTRANSFERASES SUPERFAMILY PROTEIN"/>
    <property type="match status" value="1"/>
</dbReference>
<gene>
    <name evidence="6" type="primary">rsmG</name>
    <name evidence="8" type="ordered locus">SAR116_1647</name>
</gene>
<feature type="binding site" evidence="6">
    <location>
        <position position="154"/>
    </location>
    <ligand>
        <name>S-adenosyl-L-methionine</name>
        <dbReference type="ChEBI" id="CHEBI:59789"/>
    </ligand>
</feature>
<dbReference type="GO" id="GO:0005829">
    <property type="term" value="C:cytosol"/>
    <property type="evidence" value="ECO:0007669"/>
    <property type="project" value="TreeGrafter"/>
</dbReference>
<keyword evidence="9" id="KW-1185">Reference proteome</keyword>
<feature type="region of interest" description="Disordered" evidence="7">
    <location>
        <begin position="1"/>
        <end position="21"/>
    </location>
</feature>
<dbReference type="HOGENOM" id="CLU_065341_1_1_5"/>
<accession>D5BUE3</accession>
<reference evidence="8 9" key="1">
    <citation type="journal article" date="2010" name="J. Bacteriol.">
        <title>Complete genome sequence of "Candidatus Puniceispirillum marinum" IMCC1322, a representative of the SAR116 clade in the Alphaproteobacteria.</title>
        <authorList>
            <person name="Oh H.M."/>
            <person name="Kwon K.K."/>
            <person name="Kang I."/>
            <person name="Kang S.G."/>
            <person name="Lee J.H."/>
            <person name="Kim S.J."/>
            <person name="Cho J.C."/>
        </authorList>
    </citation>
    <scope>NUCLEOTIDE SEQUENCE [LARGE SCALE GENOMIC DNA]</scope>
    <source>
        <strain evidence="8 9">IMCC1322</strain>
    </source>
</reference>
<protein>
    <recommendedName>
        <fullName evidence="6">Ribosomal RNA small subunit methyltransferase G</fullName>
        <ecNumber evidence="6">2.1.1.170</ecNumber>
    </recommendedName>
    <alternativeName>
        <fullName evidence="6">16S rRNA 7-methylguanosine methyltransferase</fullName>
        <shortName evidence="6">16S rRNA m7G methyltransferase</shortName>
    </alternativeName>
</protein>
<keyword evidence="3 6" id="KW-0489">Methyltransferase</keyword>
<comment type="catalytic activity">
    <reaction evidence="6">
        <text>guanosine(527) in 16S rRNA + S-adenosyl-L-methionine = N(7)-methylguanosine(527) in 16S rRNA + S-adenosyl-L-homocysteine</text>
        <dbReference type="Rhea" id="RHEA:42732"/>
        <dbReference type="Rhea" id="RHEA-COMP:10209"/>
        <dbReference type="Rhea" id="RHEA-COMP:10210"/>
        <dbReference type="ChEBI" id="CHEBI:57856"/>
        <dbReference type="ChEBI" id="CHEBI:59789"/>
        <dbReference type="ChEBI" id="CHEBI:74269"/>
        <dbReference type="ChEBI" id="CHEBI:74480"/>
        <dbReference type="EC" id="2.1.1.170"/>
    </reaction>
</comment>
<evidence type="ECO:0000256" key="2">
    <source>
        <dbReference type="ARBA" id="ARBA00022552"/>
    </source>
</evidence>
<dbReference type="HAMAP" id="MF_00074">
    <property type="entry name" value="16SrRNA_methyltr_G"/>
    <property type="match status" value="1"/>
</dbReference>
<dbReference type="EMBL" id="CP001751">
    <property type="protein sequence ID" value="ADE39890.1"/>
    <property type="molecule type" value="Genomic_DNA"/>
</dbReference>
<evidence type="ECO:0000256" key="6">
    <source>
        <dbReference type="HAMAP-Rule" id="MF_00074"/>
    </source>
</evidence>
<evidence type="ECO:0000256" key="7">
    <source>
        <dbReference type="SAM" id="MobiDB-lite"/>
    </source>
</evidence>
<evidence type="ECO:0000256" key="4">
    <source>
        <dbReference type="ARBA" id="ARBA00022679"/>
    </source>
</evidence>
<feature type="binding site" evidence="6">
    <location>
        <position position="91"/>
    </location>
    <ligand>
        <name>S-adenosyl-L-methionine</name>
        <dbReference type="ChEBI" id="CHEBI:59789"/>
    </ligand>
</feature>
<keyword evidence="5 6" id="KW-0949">S-adenosyl-L-methionine</keyword>
<evidence type="ECO:0000313" key="9">
    <source>
        <dbReference type="Proteomes" id="UP000007460"/>
    </source>
</evidence>
<dbReference type="NCBIfam" id="TIGR00138">
    <property type="entry name" value="rsmG_gidB"/>
    <property type="match status" value="1"/>
</dbReference>
<dbReference type="InterPro" id="IPR029063">
    <property type="entry name" value="SAM-dependent_MTases_sf"/>
</dbReference>
<comment type="caution">
    <text evidence="6">Lacks conserved residue(s) required for the propagation of feature annotation.</text>
</comment>
<dbReference type="Pfam" id="PF02527">
    <property type="entry name" value="GidB"/>
    <property type="match status" value="1"/>
</dbReference>
<dbReference type="STRING" id="488538.SAR116_1647"/>
<dbReference type="EC" id="2.1.1.170" evidence="6"/>
<feature type="compositionally biased region" description="Low complexity" evidence="7">
    <location>
        <begin position="9"/>
        <end position="21"/>
    </location>
</feature>
<dbReference type="InterPro" id="IPR003682">
    <property type="entry name" value="rRNA_ssu_MeTfrase_G"/>
</dbReference>
<feature type="binding site" evidence="6">
    <location>
        <position position="96"/>
    </location>
    <ligand>
        <name>S-adenosyl-L-methionine</name>
        <dbReference type="ChEBI" id="CHEBI:59789"/>
    </ligand>
</feature>
<dbReference type="RefSeq" id="WP_013046517.1">
    <property type="nucleotide sequence ID" value="NC_014010.1"/>
</dbReference>
<proteinExistence type="inferred from homology"/>
<keyword evidence="1 6" id="KW-0963">Cytoplasm</keyword>
<comment type="function">
    <text evidence="6">Specifically methylates the N7 position of guanine in position 527 of 16S rRNA.</text>
</comment>
<dbReference type="eggNOG" id="COG0357">
    <property type="taxonomic scope" value="Bacteria"/>
</dbReference>
<dbReference type="GO" id="GO:0070043">
    <property type="term" value="F:rRNA (guanine-N7-)-methyltransferase activity"/>
    <property type="evidence" value="ECO:0007669"/>
    <property type="project" value="UniProtKB-UniRule"/>
</dbReference>
<keyword evidence="4 6" id="KW-0808">Transferase</keyword>
<comment type="subcellular location">
    <subcellularLocation>
        <location evidence="6">Cytoplasm</location>
    </subcellularLocation>
</comment>
<organism evidence="8 9">
    <name type="scientific">Puniceispirillum marinum (strain IMCC1322)</name>
    <dbReference type="NCBI Taxonomy" id="488538"/>
    <lineage>
        <taxon>Bacteria</taxon>
        <taxon>Pseudomonadati</taxon>
        <taxon>Pseudomonadota</taxon>
        <taxon>Alphaproteobacteria</taxon>
        <taxon>Candidatus Puniceispirillales</taxon>
        <taxon>Candidatus Puniceispirillaceae</taxon>
        <taxon>Candidatus Puniceispirillum</taxon>
    </lineage>
</organism>
<dbReference type="Proteomes" id="UP000007460">
    <property type="component" value="Chromosome"/>
</dbReference>
<sequence length="219" mass="24266">MTAKKTPKMTSEMTSEMTPEMTPETVQDMLNVSRETIDKFAIYLALLEKWQKSVNLVARATLDIAWQRHILDSGQLARYLPAGCKTILDVGSGAGFPGLVLSIMQDATVHMVESDHKKTVFLQTVIRKLDLSAVVHNERIESLPAMVPDVITARAFAPLGKAITLLAPHMRPDTVLLLLKGRNVEEELTEMPDYPIMAAVTYPSLSDPEGMVLQLTQDH</sequence>
<dbReference type="AlphaFoldDB" id="D5BUE3"/>
<keyword evidence="2 6" id="KW-0698">rRNA processing</keyword>
<dbReference type="OrthoDB" id="9808773at2"/>
<evidence type="ECO:0000256" key="5">
    <source>
        <dbReference type="ARBA" id="ARBA00022691"/>
    </source>
</evidence>
<dbReference type="Gene3D" id="3.40.50.150">
    <property type="entry name" value="Vaccinia Virus protein VP39"/>
    <property type="match status" value="1"/>
</dbReference>
<dbReference type="SUPFAM" id="SSF53335">
    <property type="entry name" value="S-adenosyl-L-methionine-dependent methyltransferases"/>
    <property type="match status" value="1"/>
</dbReference>
<name>D5BUE3_PUNMI</name>
<evidence type="ECO:0000256" key="1">
    <source>
        <dbReference type="ARBA" id="ARBA00022490"/>
    </source>
</evidence>
<evidence type="ECO:0000313" key="8">
    <source>
        <dbReference type="EMBL" id="ADE39890.1"/>
    </source>
</evidence>
<comment type="similarity">
    <text evidence="6">Belongs to the methyltransferase superfamily. RNA methyltransferase RsmG family.</text>
</comment>
<dbReference type="KEGG" id="apb:SAR116_1647"/>